<keyword evidence="12" id="KW-1185">Reference proteome</keyword>
<dbReference type="SMART" id="SM00987">
    <property type="entry name" value="UreE_C"/>
    <property type="match status" value="1"/>
</dbReference>
<keyword evidence="6" id="KW-0378">Hydrolase</keyword>
<organism evidence="11 12">
    <name type="scientific">Roseomonas marmotae</name>
    <dbReference type="NCBI Taxonomy" id="2768161"/>
    <lineage>
        <taxon>Bacteria</taxon>
        <taxon>Pseudomonadati</taxon>
        <taxon>Pseudomonadota</taxon>
        <taxon>Alphaproteobacteria</taxon>
        <taxon>Acetobacterales</taxon>
        <taxon>Roseomonadaceae</taxon>
        <taxon>Roseomonas</taxon>
    </lineage>
</organism>
<keyword evidence="4" id="KW-0479">Metal-binding</keyword>
<evidence type="ECO:0000256" key="9">
    <source>
        <dbReference type="ARBA" id="ARBA00023204"/>
    </source>
</evidence>
<comment type="caution">
    <text evidence="11">The sequence shown here is derived from an EMBL/GenBank/DDBJ whole genome shotgun (WGS) entry which is preliminary data.</text>
</comment>
<dbReference type="InterPro" id="IPR051536">
    <property type="entry name" value="UDG_Type-4/5"/>
</dbReference>
<protein>
    <recommendedName>
        <fullName evidence="2">Type-4 uracil-DNA glycosylase</fullName>
    </recommendedName>
</protein>
<keyword evidence="7" id="KW-0408">Iron</keyword>
<evidence type="ECO:0000256" key="6">
    <source>
        <dbReference type="ARBA" id="ARBA00022801"/>
    </source>
</evidence>
<dbReference type="InterPro" id="IPR036895">
    <property type="entry name" value="Uracil-DNA_glycosylase-like_sf"/>
</dbReference>
<sequence length="284" mass="30646">MTLARMGMVLRRSTTLCTCARALSSTARSTENFMACATPCRMGRGIRARMSERAALSISLPAAGKAAPRAFQARGPRNRRPGRWLASIMPESSRSASPADLPVAPWAEGHSFVPGEGPPGAPLMFVGEQPGDEEDRAGRPFVGPAGRLFDQALAEAGVTRAQAYVTNAVKHFKFTQTGRRRLHQKPDSGDIAFYRPFLLQEVKQIGPRLLVALGATAAQSLLGRKVPVLKARGEVLPGPAGRDVFLTVHPSFLLRIPDPGRKRDEYLAFVSDLREAAQRAGVTP</sequence>
<comment type="similarity">
    <text evidence="1">Belongs to the uracil-DNA glycosylase (UDG) superfamily. Type 4 (UDGa) family.</text>
</comment>
<keyword evidence="3" id="KW-0004">4Fe-4S</keyword>
<evidence type="ECO:0000256" key="8">
    <source>
        <dbReference type="ARBA" id="ARBA00023014"/>
    </source>
</evidence>
<dbReference type="Pfam" id="PF03167">
    <property type="entry name" value="UDG"/>
    <property type="match status" value="1"/>
</dbReference>
<dbReference type="PANTHER" id="PTHR33693:SF9">
    <property type="entry name" value="TYPE-4 URACIL-DNA GLYCOSYLASE"/>
    <property type="match status" value="1"/>
</dbReference>
<evidence type="ECO:0000256" key="4">
    <source>
        <dbReference type="ARBA" id="ARBA00022723"/>
    </source>
</evidence>
<dbReference type="CDD" id="cd10030">
    <property type="entry name" value="UDG-F4_TTUDGA_SPO1dp_like"/>
    <property type="match status" value="1"/>
</dbReference>
<accession>A0ABS3KBS3</accession>
<name>A0ABS3KBS3_9PROT</name>
<dbReference type="NCBIfam" id="TIGR03914">
    <property type="entry name" value="UDG_fam_dom"/>
    <property type="match status" value="1"/>
</dbReference>
<keyword evidence="9" id="KW-0234">DNA repair</keyword>
<proteinExistence type="inferred from homology"/>
<evidence type="ECO:0000313" key="12">
    <source>
        <dbReference type="Proteomes" id="UP001518990"/>
    </source>
</evidence>
<dbReference type="InterPro" id="IPR005273">
    <property type="entry name" value="Ura-DNA_glyco_family4"/>
</dbReference>
<keyword evidence="8" id="KW-0411">Iron-sulfur</keyword>
<keyword evidence="5" id="KW-0227">DNA damage</keyword>
<dbReference type="Gene3D" id="3.40.470.10">
    <property type="entry name" value="Uracil-DNA glycosylase-like domain"/>
    <property type="match status" value="1"/>
</dbReference>
<evidence type="ECO:0000256" key="1">
    <source>
        <dbReference type="ARBA" id="ARBA00006521"/>
    </source>
</evidence>
<dbReference type="EMBL" id="JACTNF010000009">
    <property type="protein sequence ID" value="MBO1074918.1"/>
    <property type="molecule type" value="Genomic_DNA"/>
</dbReference>
<dbReference type="PANTHER" id="PTHR33693">
    <property type="entry name" value="TYPE-5 URACIL-DNA GLYCOSYLASE"/>
    <property type="match status" value="1"/>
</dbReference>
<evidence type="ECO:0000256" key="5">
    <source>
        <dbReference type="ARBA" id="ARBA00022763"/>
    </source>
</evidence>
<evidence type="ECO:0000256" key="7">
    <source>
        <dbReference type="ARBA" id="ARBA00023004"/>
    </source>
</evidence>
<feature type="domain" description="Uracil-DNA glycosylase-like" evidence="10">
    <location>
        <begin position="114"/>
        <end position="274"/>
    </location>
</feature>
<reference evidence="11 12" key="1">
    <citation type="submission" date="2020-09" db="EMBL/GenBank/DDBJ databases">
        <title>Roseomonas.</title>
        <authorList>
            <person name="Zhu W."/>
        </authorList>
    </citation>
    <scope>NUCLEOTIDE SEQUENCE [LARGE SCALE GENOMIC DNA]</scope>
    <source>
        <strain evidence="11 12">1311</strain>
    </source>
</reference>
<evidence type="ECO:0000259" key="10">
    <source>
        <dbReference type="SMART" id="SM00986"/>
    </source>
</evidence>
<evidence type="ECO:0000256" key="3">
    <source>
        <dbReference type="ARBA" id="ARBA00022485"/>
    </source>
</evidence>
<evidence type="ECO:0000256" key="2">
    <source>
        <dbReference type="ARBA" id="ARBA00019403"/>
    </source>
</evidence>
<dbReference type="Proteomes" id="UP001518990">
    <property type="component" value="Unassembled WGS sequence"/>
</dbReference>
<dbReference type="SUPFAM" id="SSF52141">
    <property type="entry name" value="Uracil-DNA glycosylase-like"/>
    <property type="match status" value="1"/>
</dbReference>
<dbReference type="InterPro" id="IPR005122">
    <property type="entry name" value="Uracil-DNA_glycosylase-like"/>
</dbReference>
<dbReference type="SMART" id="SM00986">
    <property type="entry name" value="UDG"/>
    <property type="match status" value="1"/>
</dbReference>
<gene>
    <name evidence="11" type="ORF">IAI60_09890</name>
</gene>
<evidence type="ECO:0000313" key="11">
    <source>
        <dbReference type="EMBL" id="MBO1074918.1"/>
    </source>
</evidence>